<evidence type="ECO:0000313" key="3">
    <source>
        <dbReference type="EMBL" id="MCQ8184066.1"/>
    </source>
</evidence>
<feature type="compositionally biased region" description="Basic and acidic residues" evidence="2">
    <location>
        <begin position="153"/>
        <end position="166"/>
    </location>
</feature>
<sequence length="173" mass="19164">MDISPYTDCAVLMAALGSGLYCLTLRREIRALSANKKGLKTSIDQMTEATKSARAALADLKEQVRTEIEELDGRLLQVTEARHEVEDMLDSADGQVAYQTRRMQEARLVTEQAIAPLLQQAEEHVQSLSRLASSMAEPAPPRAPRRTPARARSLHEGTPERMDENPFLKAVHG</sequence>
<name>A0A9X2RHM1_9PROT</name>
<organism evidence="3 4">
    <name type="scientific">Parvularcula maris</name>
    <dbReference type="NCBI Taxonomy" id="2965077"/>
    <lineage>
        <taxon>Bacteria</taxon>
        <taxon>Pseudomonadati</taxon>
        <taxon>Pseudomonadota</taxon>
        <taxon>Alphaproteobacteria</taxon>
        <taxon>Parvularculales</taxon>
        <taxon>Parvularculaceae</taxon>
        <taxon>Parvularcula</taxon>
    </lineage>
</organism>
<dbReference type="Proteomes" id="UP001142610">
    <property type="component" value="Unassembled WGS sequence"/>
</dbReference>
<reference evidence="3" key="1">
    <citation type="submission" date="2022-07" db="EMBL/GenBank/DDBJ databases">
        <title>Parvularcula maris sp. nov., an algicidal bacterium isolated from seawater.</title>
        <authorList>
            <person name="Li F."/>
        </authorList>
    </citation>
    <scope>NUCLEOTIDE SEQUENCE</scope>
    <source>
        <strain evidence="3">BGMRC 0090</strain>
    </source>
</reference>
<dbReference type="RefSeq" id="WP_256617872.1">
    <property type="nucleotide sequence ID" value="NZ_JANIBC010000001.1"/>
</dbReference>
<feature type="region of interest" description="Disordered" evidence="2">
    <location>
        <begin position="130"/>
        <end position="173"/>
    </location>
</feature>
<dbReference type="AlphaFoldDB" id="A0A9X2RHM1"/>
<protein>
    <submittedName>
        <fullName evidence="3">Uncharacterized protein</fullName>
    </submittedName>
</protein>
<dbReference type="EMBL" id="JANIBC010000001">
    <property type="protein sequence ID" value="MCQ8184066.1"/>
    <property type="molecule type" value="Genomic_DNA"/>
</dbReference>
<evidence type="ECO:0000313" key="4">
    <source>
        <dbReference type="Proteomes" id="UP001142610"/>
    </source>
</evidence>
<proteinExistence type="predicted"/>
<keyword evidence="1" id="KW-0175">Coiled coil</keyword>
<evidence type="ECO:0000256" key="1">
    <source>
        <dbReference type="SAM" id="Coils"/>
    </source>
</evidence>
<comment type="caution">
    <text evidence="3">The sequence shown here is derived from an EMBL/GenBank/DDBJ whole genome shotgun (WGS) entry which is preliminary data.</text>
</comment>
<gene>
    <name evidence="3" type="ORF">NOG11_01570</name>
</gene>
<accession>A0A9X2RHM1</accession>
<keyword evidence="4" id="KW-1185">Reference proteome</keyword>
<evidence type="ECO:0000256" key="2">
    <source>
        <dbReference type="SAM" id="MobiDB-lite"/>
    </source>
</evidence>
<feature type="coiled-coil region" evidence="1">
    <location>
        <begin position="29"/>
        <end position="81"/>
    </location>
</feature>